<dbReference type="EMBL" id="BMAW01060283">
    <property type="protein sequence ID" value="GFT25441.1"/>
    <property type="molecule type" value="Genomic_DNA"/>
</dbReference>
<evidence type="ECO:0000313" key="2">
    <source>
        <dbReference type="Proteomes" id="UP000887013"/>
    </source>
</evidence>
<dbReference type="AlphaFoldDB" id="A0A8X6NNF7"/>
<gene>
    <name evidence="1" type="ORF">NPIL_519711</name>
</gene>
<organism evidence="1 2">
    <name type="scientific">Nephila pilipes</name>
    <name type="common">Giant wood spider</name>
    <name type="synonym">Nephila maculata</name>
    <dbReference type="NCBI Taxonomy" id="299642"/>
    <lineage>
        <taxon>Eukaryota</taxon>
        <taxon>Metazoa</taxon>
        <taxon>Ecdysozoa</taxon>
        <taxon>Arthropoda</taxon>
        <taxon>Chelicerata</taxon>
        <taxon>Arachnida</taxon>
        <taxon>Araneae</taxon>
        <taxon>Araneomorphae</taxon>
        <taxon>Entelegynae</taxon>
        <taxon>Araneoidea</taxon>
        <taxon>Nephilidae</taxon>
        <taxon>Nephila</taxon>
    </lineage>
</organism>
<comment type="caution">
    <text evidence="1">The sequence shown here is derived from an EMBL/GenBank/DDBJ whole genome shotgun (WGS) entry which is preliminary data.</text>
</comment>
<sequence>MLESRDEVTHTGRILLIYAIRQRHVLIRVGPPVTSPKVTVLCSSSAQEFFDVTPAGQLAWCSSFRVTQHTDKYKDDMGASSIELAYEITLKLP</sequence>
<protein>
    <submittedName>
        <fullName evidence="1">Uncharacterized protein</fullName>
    </submittedName>
</protein>
<keyword evidence="2" id="KW-1185">Reference proteome</keyword>
<proteinExistence type="predicted"/>
<name>A0A8X6NNF7_NEPPI</name>
<accession>A0A8X6NNF7</accession>
<reference evidence="1" key="1">
    <citation type="submission" date="2020-08" db="EMBL/GenBank/DDBJ databases">
        <title>Multicomponent nature underlies the extraordinary mechanical properties of spider dragline silk.</title>
        <authorList>
            <person name="Kono N."/>
            <person name="Nakamura H."/>
            <person name="Mori M."/>
            <person name="Yoshida Y."/>
            <person name="Ohtoshi R."/>
            <person name="Malay A.D."/>
            <person name="Moran D.A.P."/>
            <person name="Tomita M."/>
            <person name="Numata K."/>
            <person name="Arakawa K."/>
        </authorList>
    </citation>
    <scope>NUCLEOTIDE SEQUENCE</scope>
</reference>
<dbReference type="Proteomes" id="UP000887013">
    <property type="component" value="Unassembled WGS sequence"/>
</dbReference>
<evidence type="ECO:0000313" key="1">
    <source>
        <dbReference type="EMBL" id="GFT25441.1"/>
    </source>
</evidence>